<dbReference type="EMBL" id="UYRT01006514">
    <property type="protein sequence ID" value="VDK40675.1"/>
    <property type="molecule type" value="Genomic_DNA"/>
</dbReference>
<dbReference type="WBParaSite" id="GPUH_0000372101-mRNA-1">
    <property type="protein sequence ID" value="GPUH_0000372101-mRNA-1"/>
    <property type="gene ID" value="GPUH_0000372101"/>
</dbReference>
<sequence>MLSKGIVTGSKDGLFYVWSKELDREILVDRRRTSTVNETIPSVGSWIVFSLENGSTVGEFTEIPELLPTKVDRQGTVMLKTRISFPSNSIYRCDLLAHSEHLGNIGIFRDVPNLSKDYEYDAWVERFLIQLFVFFEKYDAVGCFMKFSALRTVPRPRRT</sequence>
<evidence type="ECO:0000313" key="2">
    <source>
        <dbReference type="Proteomes" id="UP000271098"/>
    </source>
</evidence>
<organism evidence="3">
    <name type="scientific">Gongylonema pulchrum</name>
    <dbReference type="NCBI Taxonomy" id="637853"/>
    <lineage>
        <taxon>Eukaryota</taxon>
        <taxon>Metazoa</taxon>
        <taxon>Ecdysozoa</taxon>
        <taxon>Nematoda</taxon>
        <taxon>Chromadorea</taxon>
        <taxon>Rhabditida</taxon>
        <taxon>Spirurina</taxon>
        <taxon>Spiruromorpha</taxon>
        <taxon>Spiruroidea</taxon>
        <taxon>Gongylonematidae</taxon>
        <taxon>Gongylonema</taxon>
    </lineage>
</organism>
<accession>A0A183D4S3</accession>
<dbReference type="Proteomes" id="UP000271098">
    <property type="component" value="Unassembled WGS sequence"/>
</dbReference>
<dbReference type="AlphaFoldDB" id="A0A183D4S3"/>
<evidence type="ECO:0000313" key="3">
    <source>
        <dbReference type="WBParaSite" id="GPUH_0000372101-mRNA-1"/>
    </source>
</evidence>
<name>A0A183D4S3_9BILA</name>
<gene>
    <name evidence="1" type="ORF">GPUH_LOCUS3714</name>
</gene>
<reference evidence="1 2" key="2">
    <citation type="submission" date="2018-11" db="EMBL/GenBank/DDBJ databases">
        <authorList>
            <consortium name="Pathogen Informatics"/>
        </authorList>
    </citation>
    <scope>NUCLEOTIDE SEQUENCE [LARGE SCALE GENOMIC DNA]</scope>
</reference>
<evidence type="ECO:0000313" key="1">
    <source>
        <dbReference type="EMBL" id="VDK40675.1"/>
    </source>
</evidence>
<keyword evidence="2" id="KW-1185">Reference proteome</keyword>
<proteinExistence type="predicted"/>
<dbReference type="OrthoDB" id="5795091at2759"/>
<reference evidence="3" key="1">
    <citation type="submission" date="2016-06" db="UniProtKB">
        <authorList>
            <consortium name="WormBaseParasite"/>
        </authorList>
    </citation>
    <scope>IDENTIFICATION</scope>
</reference>
<protein>
    <submittedName>
        <fullName evidence="3">WD_REPEATS_REGION domain-containing protein</fullName>
    </submittedName>
</protein>